<dbReference type="InterPro" id="IPR005158">
    <property type="entry name" value="BTAD"/>
</dbReference>
<accession>A0A5M3VY67</accession>
<dbReference type="AlphaFoldDB" id="A0A5M3VY67"/>
<keyword evidence="3 5" id="KW-0238">DNA-binding</keyword>
<evidence type="ECO:0000256" key="1">
    <source>
        <dbReference type="ARBA" id="ARBA00005820"/>
    </source>
</evidence>
<dbReference type="PANTHER" id="PTHR35807:SF1">
    <property type="entry name" value="TRANSCRIPTIONAL REGULATOR REDD"/>
    <property type="match status" value="1"/>
</dbReference>
<evidence type="ECO:0000256" key="2">
    <source>
        <dbReference type="ARBA" id="ARBA00023015"/>
    </source>
</evidence>
<feature type="DNA-binding region" description="OmpR/PhoB-type" evidence="5">
    <location>
        <begin position="9"/>
        <end position="113"/>
    </location>
</feature>
<dbReference type="Proteomes" id="UP000334990">
    <property type="component" value="Unassembled WGS sequence"/>
</dbReference>
<keyword evidence="2" id="KW-0805">Transcription regulation</keyword>
<evidence type="ECO:0000256" key="6">
    <source>
        <dbReference type="SAM" id="MobiDB-lite"/>
    </source>
</evidence>
<protein>
    <submittedName>
        <fullName evidence="8">ATPase AAA</fullName>
    </submittedName>
</protein>
<keyword evidence="4" id="KW-0804">Transcription</keyword>
<dbReference type="Pfam" id="PF13191">
    <property type="entry name" value="AAA_16"/>
    <property type="match status" value="1"/>
</dbReference>
<sequence length="1155" mass="124395">MGPSRYYAGRVMASQAVRLRVLGPLDARVGGLSVPLGGPRQRAVLALLVAMRGDVVSVDRMIEDLWRGEPPAKATASLQSYVANLRRTLEPDRPPRAPAEVLVSAAPGYAIRLDPDAVDAWRFERLAEQARTLSGHDPAAARKALGEALGLWRGAAFAEVADEEWAVAESVRLGEIRLGAQELLVEVTLRAAPATEAVPGAELLTRRHPLREESWRLLALALWGSGRQADALAALRRARHILAEELGLDPGPALADLERAILNQDLTLLTAATRSSVPPPVQVPEARRPATQGRAAPRPAETRPAEPLFVGRDTELTVLDQAAADAGAGESRLVLISGEPGAGKSTLINRLIDGLDPARWRIAAGRCPEDEGAPPAWAWIEALRPLTRDVPLGGYQAELAPLLGEGQLPAEGDAASGRFRLHRAVCAWLRGMTGESGGTGTGNGPGRAIAIILDDLHRADAETLGLLTAVAEELAGTRILLVAAFRPSDVTESQEDAFAQLARLSPIRLPLSGLSAEDTGRLVSYICAKPVDPDTLASLTERTGGNPFYVRESARLLDSEGRLGAVPDGVRDVLRRRLARLPAPAVSVLRLAAVVGREAEVEVLVGAADANEDGVLAALEAGVLTGLLTEPSPGRVRFAHALVRDTLHQDLSQMRRARTHARVADSIARLHPGDLPALAHHYARAATSATAERAMDYSIRAAELATRRYAHDTAAGLLAQALDCFDRVPGDAGDRDARRVDLLGRLVRAQVLSGDVTGARDTRQRAIDLAQETGRDDLLIIAFTCWTEATPWQIKPYGVVDERTLDLLARLLRRDDLEPLTRCRLLEMVVAELDGESDPRAGVAVAELAALAETLDDPAAHAISLVAQIRRCHFESGPHRVIELGERLAEIGVAHDLVAYRWYGEFVAARACCLLADIPAMRRHLDRAHEIAKSYQMVEARQVGMVAEAMLVQVSGRYEEAERLYNEAFATLSRAGSIHADRAQVFSVFTIRFAQGRLSEYIPVADLLFEVHGPIAADIVALCLLEDGQVERARQARARGRELRRDFYYTTYAAMRGLATARLGTPAEITEIIEVLLPIRDVLPGSTSMSVASRPIAHTLGDLYLAAGQPEEAAESYRHAAEIARRYGARVWAAEAEEAARGVGSKPAPRGGQEG</sequence>
<dbReference type="GO" id="GO:0003677">
    <property type="term" value="F:DNA binding"/>
    <property type="evidence" value="ECO:0007669"/>
    <property type="project" value="UniProtKB-UniRule"/>
</dbReference>
<dbReference type="SUPFAM" id="SSF48452">
    <property type="entry name" value="TPR-like"/>
    <property type="match status" value="2"/>
</dbReference>
<dbReference type="Pfam" id="PF00486">
    <property type="entry name" value="Trans_reg_C"/>
    <property type="match status" value="1"/>
</dbReference>
<evidence type="ECO:0000259" key="7">
    <source>
        <dbReference type="PROSITE" id="PS51755"/>
    </source>
</evidence>
<dbReference type="InterPro" id="IPR051677">
    <property type="entry name" value="AfsR-DnrI-RedD_regulator"/>
</dbReference>
<evidence type="ECO:0000313" key="9">
    <source>
        <dbReference type="Proteomes" id="UP000334990"/>
    </source>
</evidence>
<comment type="similarity">
    <text evidence="1">Belongs to the AfsR/DnrI/RedD regulatory family.</text>
</comment>
<dbReference type="InterPro" id="IPR027417">
    <property type="entry name" value="P-loop_NTPase"/>
</dbReference>
<keyword evidence="9" id="KW-1185">Reference proteome</keyword>
<dbReference type="CDD" id="cd15831">
    <property type="entry name" value="BTAD"/>
    <property type="match status" value="1"/>
</dbReference>
<dbReference type="InterPro" id="IPR036388">
    <property type="entry name" value="WH-like_DNA-bd_sf"/>
</dbReference>
<dbReference type="Gene3D" id="1.10.10.10">
    <property type="entry name" value="Winged helix-like DNA-binding domain superfamily/Winged helix DNA-binding domain"/>
    <property type="match status" value="1"/>
</dbReference>
<evidence type="ECO:0000256" key="5">
    <source>
        <dbReference type="PROSITE-ProRule" id="PRU01091"/>
    </source>
</evidence>
<dbReference type="GO" id="GO:0006355">
    <property type="term" value="P:regulation of DNA-templated transcription"/>
    <property type="evidence" value="ECO:0007669"/>
    <property type="project" value="InterPro"/>
</dbReference>
<dbReference type="EMBL" id="BLAD01000053">
    <property type="protein sequence ID" value="GES01807.1"/>
    <property type="molecule type" value="Genomic_DNA"/>
</dbReference>
<name>A0A5M3VY67_9ACTN</name>
<proteinExistence type="inferred from homology"/>
<dbReference type="SUPFAM" id="SSF52540">
    <property type="entry name" value="P-loop containing nucleoside triphosphate hydrolases"/>
    <property type="match status" value="1"/>
</dbReference>
<dbReference type="InterPro" id="IPR016032">
    <property type="entry name" value="Sig_transdc_resp-reg_C-effctor"/>
</dbReference>
<dbReference type="SMART" id="SM00862">
    <property type="entry name" value="Trans_reg_C"/>
    <property type="match status" value="1"/>
</dbReference>
<evidence type="ECO:0000256" key="3">
    <source>
        <dbReference type="ARBA" id="ARBA00023125"/>
    </source>
</evidence>
<dbReference type="PROSITE" id="PS51755">
    <property type="entry name" value="OMPR_PHOB"/>
    <property type="match status" value="1"/>
</dbReference>
<dbReference type="Pfam" id="PF03704">
    <property type="entry name" value="BTAD"/>
    <property type="match status" value="1"/>
</dbReference>
<dbReference type="InterPro" id="IPR003593">
    <property type="entry name" value="AAA+_ATPase"/>
</dbReference>
<dbReference type="SMART" id="SM01043">
    <property type="entry name" value="BTAD"/>
    <property type="match status" value="1"/>
</dbReference>
<dbReference type="Gene3D" id="1.25.40.10">
    <property type="entry name" value="Tetratricopeptide repeat domain"/>
    <property type="match status" value="2"/>
</dbReference>
<organism evidence="8 9">
    <name type="scientific">Acrocarpospora corrugata</name>
    <dbReference type="NCBI Taxonomy" id="35763"/>
    <lineage>
        <taxon>Bacteria</taxon>
        <taxon>Bacillati</taxon>
        <taxon>Actinomycetota</taxon>
        <taxon>Actinomycetes</taxon>
        <taxon>Streptosporangiales</taxon>
        <taxon>Streptosporangiaceae</taxon>
        <taxon>Acrocarpospora</taxon>
    </lineage>
</organism>
<dbReference type="SMART" id="SM00382">
    <property type="entry name" value="AAA"/>
    <property type="match status" value="1"/>
</dbReference>
<feature type="domain" description="OmpR/PhoB-type" evidence="7">
    <location>
        <begin position="9"/>
        <end position="113"/>
    </location>
</feature>
<dbReference type="InterPro" id="IPR001867">
    <property type="entry name" value="OmpR/PhoB-type_DNA-bd"/>
</dbReference>
<dbReference type="GO" id="GO:0000160">
    <property type="term" value="P:phosphorelay signal transduction system"/>
    <property type="evidence" value="ECO:0007669"/>
    <property type="project" value="InterPro"/>
</dbReference>
<dbReference type="SUPFAM" id="SSF46894">
    <property type="entry name" value="C-terminal effector domain of the bipartite response regulators"/>
    <property type="match status" value="1"/>
</dbReference>
<evidence type="ECO:0000256" key="4">
    <source>
        <dbReference type="ARBA" id="ARBA00023163"/>
    </source>
</evidence>
<gene>
    <name evidence="8" type="ORF">Acor_38720</name>
</gene>
<dbReference type="InterPro" id="IPR011990">
    <property type="entry name" value="TPR-like_helical_dom_sf"/>
</dbReference>
<feature type="region of interest" description="Disordered" evidence="6">
    <location>
        <begin position="275"/>
        <end position="303"/>
    </location>
</feature>
<dbReference type="PANTHER" id="PTHR35807">
    <property type="entry name" value="TRANSCRIPTIONAL REGULATOR REDD-RELATED"/>
    <property type="match status" value="1"/>
</dbReference>
<evidence type="ECO:0000313" key="8">
    <source>
        <dbReference type="EMBL" id="GES01807.1"/>
    </source>
</evidence>
<reference evidence="8 9" key="1">
    <citation type="submission" date="2019-10" db="EMBL/GenBank/DDBJ databases">
        <title>Whole genome shotgun sequence of Acrocarpospora corrugata NBRC 13972.</title>
        <authorList>
            <person name="Ichikawa N."/>
            <person name="Kimura A."/>
            <person name="Kitahashi Y."/>
            <person name="Komaki H."/>
            <person name="Oguchi A."/>
        </authorList>
    </citation>
    <scope>NUCLEOTIDE SEQUENCE [LARGE SCALE GENOMIC DNA]</scope>
    <source>
        <strain evidence="8 9">NBRC 13972</strain>
    </source>
</reference>
<comment type="caution">
    <text evidence="8">The sequence shown here is derived from an EMBL/GenBank/DDBJ whole genome shotgun (WGS) entry which is preliminary data.</text>
</comment>
<dbReference type="InterPro" id="IPR041664">
    <property type="entry name" value="AAA_16"/>
</dbReference>